<dbReference type="PRINTS" id="PR00081">
    <property type="entry name" value="GDHRDH"/>
</dbReference>
<sequence length="253" mass="26924">MASHAAKRVLVIAGAGNPVGTGAATARMFAKNGYTVALIGREGSDGASALVEEINQGGGQAKSFGISSYSHDEMASVWSSIHAHFPKSRYAVRAAVYNVGSGVFKPFLDVSPQDLHSCMQSNVFGAFAFSRNAILTFKGNDIDEPSGKRGALIFTGATASMRGNVMTSAFAAGKWGTRALSQSLAKEFGKENIHVAHVIIDGVIALDPKADPEAVKDTKIKPDSIASSYLYLANQDRSAWTWELDLRSAHEKW</sequence>
<organism evidence="1">
    <name type="scientific">Psilocybe cubensis</name>
    <name type="common">Psychedelic mushroom</name>
    <name type="synonym">Stropharia cubensis</name>
    <dbReference type="NCBI Taxonomy" id="181762"/>
    <lineage>
        <taxon>Eukaryota</taxon>
        <taxon>Fungi</taxon>
        <taxon>Dikarya</taxon>
        <taxon>Basidiomycota</taxon>
        <taxon>Agaricomycotina</taxon>
        <taxon>Agaricomycetes</taxon>
        <taxon>Agaricomycetidae</taxon>
        <taxon>Agaricales</taxon>
        <taxon>Agaricineae</taxon>
        <taxon>Strophariaceae</taxon>
        <taxon>Psilocybe</taxon>
    </lineage>
</organism>
<dbReference type="PANTHER" id="PTHR43431:SF7">
    <property type="entry name" value="OXIDOREDUCTASE, SHORT CHAIN DEHYDROGENASE_REDUCTASE FAMILY (AFU_ORTHOLOGUE AFUA_5G14000)"/>
    <property type="match status" value="1"/>
</dbReference>
<dbReference type="OrthoDB" id="5399006at2759"/>
<accession>A0A8H7XPE1</accession>
<dbReference type="InterPro" id="IPR002347">
    <property type="entry name" value="SDR_fam"/>
</dbReference>
<reference evidence="1" key="1">
    <citation type="submission" date="2021-02" db="EMBL/GenBank/DDBJ databases">
        <title>Psilocybe cubensis genome.</title>
        <authorList>
            <person name="Mckernan K.J."/>
            <person name="Crawford S."/>
            <person name="Trippe A."/>
            <person name="Kane L.T."/>
            <person name="Mclaughlin S."/>
        </authorList>
    </citation>
    <scope>NUCLEOTIDE SEQUENCE [LARGE SCALE GENOMIC DNA]</scope>
    <source>
        <strain evidence="1">MGC-MH-2018</strain>
    </source>
</reference>
<comment type="caution">
    <text evidence="1">The sequence shown here is derived from an EMBL/GenBank/DDBJ whole genome shotgun (WGS) entry which is preliminary data.</text>
</comment>
<dbReference type="PANTHER" id="PTHR43431">
    <property type="entry name" value="OXIDOREDUCTASE, SHORT CHAIN DEHYDROGENASE/REDUCTASE FAMILY (AFU_ORTHOLOGUE AFUA_5G14000)"/>
    <property type="match status" value="1"/>
</dbReference>
<gene>
    <name evidence="1" type="ORF">JR316_011751</name>
</gene>
<evidence type="ECO:0000313" key="1">
    <source>
        <dbReference type="EMBL" id="KAG5163404.1"/>
    </source>
</evidence>
<dbReference type="EMBL" id="JAFIQS010000015">
    <property type="protein sequence ID" value="KAG5163404.1"/>
    <property type="molecule type" value="Genomic_DNA"/>
</dbReference>
<protein>
    <recommendedName>
        <fullName evidence="2">NAD(P)-binding protein</fullName>
    </recommendedName>
</protein>
<dbReference type="Pfam" id="PF00106">
    <property type="entry name" value="adh_short"/>
    <property type="match status" value="1"/>
</dbReference>
<name>A0A8H7XPE1_PSICU</name>
<dbReference type="AlphaFoldDB" id="A0A8H7XPE1"/>
<dbReference type="InterPro" id="IPR036291">
    <property type="entry name" value="NAD(P)-bd_dom_sf"/>
</dbReference>
<proteinExistence type="predicted"/>
<dbReference type="Gene3D" id="3.40.50.720">
    <property type="entry name" value="NAD(P)-binding Rossmann-like Domain"/>
    <property type="match status" value="1"/>
</dbReference>
<dbReference type="SUPFAM" id="SSF51735">
    <property type="entry name" value="NAD(P)-binding Rossmann-fold domains"/>
    <property type="match status" value="1"/>
</dbReference>
<evidence type="ECO:0008006" key="2">
    <source>
        <dbReference type="Google" id="ProtNLM"/>
    </source>
</evidence>